<dbReference type="InterPro" id="IPR013320">
    <property type="entry name" value="ConA-like_dom_sf"/>
</dbReference>
<dbReference type="Proteomes" id="UP000008370">
    <property type="component" value="Unassembled WGS sequence"/>
</dbReference>
<dbReference type="GO" id="GO:0070007">
    <property type="term" value="F:glutamic-type endopeptidase activity"/>
    <property type="evidence" value="ECO:0007669"/>
    <property type="project" value="InterPro"/>
</dbReference>
<dbReference type="KEGG" id="pco:PHACADRAFT_108317"/>
<dbReference type="HOGENOM" id="CLU_066466_4_0_1"/>
<evidence type="ECO:0000313" key="1">
    <source>
        <dbReference type="EMBL" id="EKM48756.1"/>
    </source>
</evidence>
<sequence>GTFTGAVATLIVPSLGVPEGEDPNTSTAYGGSAFVGLDTFSCPNGIAAGIEFNLQSGSQTFNVFYQTFGDNAISSSPDMSLTAGDAIMINVAMTNTTSSTVYIINQSTGQTVFDVVSTEPLCGENAHWLLQGIGGDGVPLPFPNFGKITFAGANAETISGPVGISGATIIDLEQNNTVLTTVSTSYTNVDISYI</sequence>
<feature type="non-terminal residue" evidence="1">
    <location>
        <position position="194"/>
    </location>
</feature>
<organism evidence="1 2">
    <name type="scientific">Phanerochaete carnosa (strain HHB-10118-sp)</name>
    <name type="common">White-rot fungus</name>
    <name type="synonym">Peniophora carnosa</name>
    <dbReference type="NCBI Taxonomy" id="650164"/>
    <lineage>
        <taxon>Eukaryota</taxon>
        <taxon>Fungi</taxon>
        <taxon>Dikarya</taxon>
        <taxon>Basidiomycota</taxon>
        <taxon>Agaricomycotina</taxon>
        <taxon>Agaricomycetes</taxon>
        <taxon>Polyporales</taxon>
        <taxon>Phanerochaetaceae</taxon>
        <taxon>Phanerochaete</taxon>
    </lineage>
</organism>
<dbReference type="EMBL" id="JH930759">
    <property type="protein sequence ID" value="EKM48756.1"/>
    <property type="molecule type" value="Genomic_DNA"/>
</dbReference>
<name>K5UGZ7_PHACS</name>
<reference evidence="1 2" key="1">
    <citation type="journal article" date="2012" name="BMC Genomics">
        <title>Comparative genomics of the white-rot fungi, Phanerochaete carnosa and P. chrysosporium, to elucidate the genetic basis of the distinct wood types they colonize.</title>
        <authorList>
            <person name="Suzuki H."/>
            <person name="MacDonald J."/>
            <person name="Syed K."/>
            <person name="Salamov A."/>
            <person name="Hori C."/>
            <person name="Aerts A."/>
            <person name="Henrissat B."/>
            <person name="Wiebenga A."/>
            <person name="vanKuyk P.A."/>
            <person name="Barry K."/>
            <person name="Lindquist E."/>
            <person name="LaButti K."/>
            <person name="Lapidus A."/>
            <person name="Lucas S."/>
            <person name="Coutinho P."/>
            <person name="Gong Y."/>
            <person name="Samejima M."/>
            <person name="Mahadevan R."/>
            <person name="Abou-Zaid M."/>
            <person name="de Vries R.P."/>
            <person name="Igarashi K."/>
            <person name="Yadav J.S."/>
            <person name="Grigoriev I.V."/>
            <person name="Master E.R."/>
        </authorList>
    </citation>
    <scope>NUCLEOTIDE SEQUENCE [LARGE SCALE GENOMIC DNA]</scope>
    <source>
        <strain evidence="1 2">HHB-10118-sp</strain>
    </source>
</reference>
<dbReference type="InParanoid" id="K5UGZ7"/>
<dbReference type="AlphaFoldDB" id="K5UGZ7"/>
<evidence type="ECO:0000313" key="2">
    <source>
        <dbReference type="Proteomes" id="UP000008370"/>
    </source>
</evidence>
<dbReference type="PANTHER" id="PTHR37536">
    <property type="entry name" value="PUTATIVE (AFU_ORTHOLOGUE AFUA_3G02970)-RELATED"/>
    <property type="match status" value="1"/>
</dbReference>
<dbReference type="SUPFAM" id="SSF49899">
    <property type="entry name" value="Concanavalin A-like lectins/glucanases"/>
    <property type="match status" value="1"/>
</dbReference>
<accession>K5UGZ7</accession>
<gene>
    <name evidence="1" type="ORF">PHACADRAFT_108317</name>
</gene>
<dbReference type="InterPro" id="IPR038656">
    <property type="entry name" value="Peptidase_G1_sf"/>
</dbReference>
<dbReference type="GeneID" id="18907506"/>
<dbReference type="InterPro" id="IPR000250">
    <property type="entry name" value="Peptidase_G1"/>
</dbReference>
<keyword evidence="2" id="KW-1185">Reference proteome</keyword>
<dbReference type="Gene3D" id="2.60.120.700">
    <property type="entry name" value="Peptidase G1"/>
    <property type="match status" value="1"/>
</dbReference>
<dbReference type="GO" id="GO:0006508">
    <property type="term" value="P:proteolysis"/>
    <property type="evidence" value="ECO:0007669"/>
    <property type="project" value="InterPro"/>
</dbReference>
<dbReference type="CDD" id="cd13426">
    <property type="entry name" value="Peptidase_G1"/>
    <property type="match status" value="1"/>
</dbReference>
<dbReference type="PANTHER" id="PTHR37536:SF1">
    <property type="entry name" value="ASPERGILLOPEPSIN, PUTAITVE (AFU_ORTHOLOGUE AFUA_7G01200)"/>
    <property type="match status" value="1"/>
</dbReference>
<dbReference type="OrthoDB" id="2862635at2759"/>
<protein>
    <submittedName>
        <fullName evidence="1">Uncharacterized protein</fullName>
    </submittedName>
</protein>
<dbReference type="RefSeq" id="XP_007402692.1">
    <property type="nucleotide sequence ID" value="XM_007402630.1"/>
</dbReference>
<proteinExistence type="predicted"/>
<dbReference type="Pfam" id="PF01828">
    <property type="entry name" value="Peptidase_A4"/>
    <property type="match status" value="1"/>
</dbReference>